<feature type="compositionally biased region" description="Basic residues" evidence="1">
    <location>
        <begin position="76"/>
        <end position="87"/>
    </location>
</feature>
<feature type="domain" description="NADP-dependent oxidoreductase" evidence="2">
    <location>
        <begin position="1"/>
        <end position="47"/>
    </location>
</feature>
<evidence type="ECO:0000256" key="1">
    <source>
        <dbReference type="SAM" id="MobiDB-lite"/>
    </source>
</evidence>
<organism evidence="3 4">
    <name type="scientific">Blastococcus brunescens</name>
    <dbReference type="NCBI Taxonomy" id="1564165"/>
    <lineage>
        <taxon>Bacteria</taxon>
        <taxon>Bacillati</taxon>
        <taxon>Actinomycetota</taxon>
        <taxon>Actinomycetes</taxon>
        <taxon>Geodermatophilales</taxon>
        <taxon>Geodermatophilaceae</taxon>
        <taxon>Blastococcus</taxon>
    </lineage>
</organism>
<gene>
    <name evidence="3" type="ORF">U6N30_12320</name>
</gene>
<dbReference type="EMBL" id="CP141261">
    <property type="protein sequence ID" value="WRL66196.1"/>
    <property type="molecule type" value="Genomic_DNA"/>
</dbReference>
<sequence length="100" mass="10922">MAALRELFDDGLVRMVGISNASVPQIDSARAVLGDALVSVQNQFSPATGPRRSSWRTARSTDWRGCPGARSAECRRRARSTPRRPRSPRSPPSSASRSTR</sequence>
<evidence type="ECO:0000313" key="4">
    <source>
        <dbReference type="Proteomes" id="UP001324287"/>
    </source>
</evidence>
<dbReference type="InterPro" id="IPR023210">
    <property type="entry name" value="NADP_OxRdtase_dom"/>
</dbReference>
<proteinExistence type="predicted"/>
<dbReference type="InterPro" id="IPR036812">
    <property type="entry name" value="NAD(P)_OxRdtase_dom_sf"/>
</dbReference>
<name>A0ABZ1B934_9ACTN</name>
<protein>
    <submittedName>
        <fullName evidence="3">Aldo/keto reductase</fullName>
    </submittedName>
</protein>
<dbReference type="SUPFAM" id="SSF51430">
    <property type="entry name" value="NAD(P)-linked oxidoreductase"/>
    <property type="match status" value="1"/>
</dbReference>
<keyword evidence="4" id="KW-1185">Reference proteome</keyword>
<evidence type="ECO:0000313" key="3">
    <source>
        <dbReference type="EMBL" id="WRL66196.1"/>
    </source>
</evidence>
<evidence type="ECO:0000259" key="2">
    <source>
        <dbReference type="Pfam" id="PF00248"/>
    </source>
</evidence>
<dbReference type="Pfam" id="PF00248">
    <property type="entry name" value="Aldo_ket_red"/>
    <property type="match status" value="1"/>
</dbReference>
<feature type="region of interest" description="Disordered" evidence="1">
    <location>
        <begin position="44"/>
        <end position="100"/>
    </location>
</feature>
<dbReference type="Proteomes" id="UP001324287">
    <property type="component" value="Chromosome"/>
</dbReference>
<reference evidence="3 4" key="1">
    <citation type="submission" date="2023-12" db="EMBL/GenBank/DDBJ databases">
        <title>Blastococcus brunescens sp. nov., an actonobacterium isolated from sandstone collected in sahara desert.</title>
        <authorList>
            <person name="Gtari M."/>
            <person name="Ghodhbane F."/>
        </authorList>
    </citation>
    <scope>NUCLEOTIDE SEQUENCE [LARGE SCALE GENOMIC DNA]</scope>
    <source>
        <strain evidence="3 4">BMG 8361</strain>
    </source>
</reference>
<accession>A0ABZ1B934</accession>
<dbReference type="Gene3D" id="3.20.20.100">
    <property type="entry name" value="NADP-dependent oxidoreductase domain"/>
    <property type="match status" value="1"/>
</dbReference>